<keyword evidence="3" id="KW-0560">Oxidoreductase</keyword>
<feature type="domain" description="NADP-dependent oxidoreductase" evidence="4">
    <location>
        <begin position="28"/>
        <end position="269"/>
    </location>
</feature>
<evidence type="ECO:0000313" key="6">
    <source>
        <dbReference type="Proteomes" id="UP001138500"/>
    </source>
</evidence>
<dbReference type="Pfam" id="PF00248">
    <property type="entry name" value="Aldo_ket_red"/>
    <property type="match status" value="1"/>
</dbReference>
<evidence type="ECO:0000256" key="3">
    <source>
        <dbReference type="ARBA" id="ARBA00023002"/>
    </source>
</evidence>
<evidence type="ECO:0000256" key="1">
    <source>
        <dbReference type="ARBA" id="ARBA00007905"/>
    </source>
</evidence>
<comment type="similarity">
    <text evidence="1">Belongs to the aldo/keto reductase family.</text>
</comment>
<dbReference type="PANTHER" id="PTHR43827:SF3">
    <property type="entry name" value="NADP-DEPENDENT OXIDOREDUCTASE DOMAIN-CONTAINING PROTEIN"/>
    <property type="match status" value="1"/>
</dbReference>
<reference evidence="5 6" key="2">
    <citation type="journal article" date="2021" name="Curr. Genet.">
        <title>Genetic response to nitrogen starvation in the aggressive Eucalyptus foliar pathogen Teratosphaeria destructans.</title>
        <authorList>
            <person name="Havenga M."/>
            <person name="Wingfield B.D."/>
            <person name="Wingfield M.J."/>
            <person name="Dreyer L.L."/>
            <person name="Roets F."/>
            <person name="Aylward J."/>
        </authorList>
    </citation>
    <scope>NUCLEOTIDE SEQUENCE [LARGE SCALE GENOMIC DNA]</scope>
    <source>
        <strain evidence="5">CMW44962</strain>
    </source>
</reference>
<dbReference type="OrthoDB" id="3934656at2759"/>
<proteinExistence type="inferred from homology"/>
<dbReference type="InterPro" id="IPR023210">
    <property type="entry name" value="NADP_OxRdtase_dom"/>
</dbReference>
<keyword evidence="6" id="KW-1185">Reference proteome</keyword>
<dbReference type="Proteomes" id="UP001138500">
    <property type="component" value="Unassembled WGS sequence"/>
</dbReference>
<dbReference type="Gene3D" id="3.20.20.100">
    <property type="entry name" value="NADP-dependent oxidoreductase domain"/>
    <property type="match status" value="1"/>
</dbReference>
<dbReference type="InterPro" id="IPR036812">
    <property type="entry name" value="NAD(P)_OxRdtase_dom_sf"/>
</dbReference>
<evidence type="ECO:0000313" key="5">
    <source>
        <dbReference type="EMBL" id="KAH9835508.1"/>
    </source>
</evidence>
<sequence>MTTLTISGLPIPRLAFGLGSLMTWAPNHTHPLPTDCRAAVHQALAAGFRHINTGDLYTTNASAAAVLRSSGRVFVSLKLNTYASLGGTGREQMLESVGAEVQRWGGVDAVLLHFPPRGFAGQMSNREAWRVLEGLKGRGVVGVIGVSNWTLEDYRDIMDAEDLEFPPQLHEYEFNPFLLADPEFQALRAYEREHGIVPMNYGILTAVSGRLPPDNSGAALLAELEHQSQRLQLSPAELLLLWAWHRLDGIVVTTTSRQDRAIRTVQLLSAEGPSIPEDVFDGIEAAARRDGPEGKIFYRHPHMEEARRAAAAGV</sequence>
<keyword evidence="2" id="KW-0521">NADP</keyword>
<dbReference type="PRINTS" id="PR00069">
    <property type="entry name" value="ALDKETRDTASE"/>
</dbReference>
<dbReference type="PANTHER" id="PTHR43827">
    <property type="entry name" value="2,5-DIKETO-D-GLUCONIC ACID REDUCTASE"/>
    <property type="match status" value="1"/>
</dbReference>
<dbReference type="SUPFAM" id="SSF51430">
    <property type="entry name" value="NAD(P)-linked oxidoreductase"/>
    <property type="match status" value="1"/>
</dbReference>
<name>A0A9W7SWF1_9PEZI</name>
<organism evidence="5 6">
    <name type="scientific">Teratosphaeria destructans</name>
    <dbReference type="NCBI Taxonomy" id="418781"/>
    <lineage>
        <taxon>Eukaryota</taxon>
        <taxon>Fungi</taxon>
        <taxon>Dikarya</taxon>
        <taxon>Ascomycota</taxon>
        <taxon>Pezizomycotina</taxon>
        <taxon>Dothideomycetes</taxon>
        <taxon>Dothideomycetidae</taxon>
        <taxon>Mycosphaerellales</taxon>
        <taxon>Teratosphaeriaceae</taxon>
        <taxon>Teratosphaeria</taxon>
    </lineage>
</organism>
<evidence type="ECO:0000256" key="2">
    <source>
        <dbReference type="ARBA" id="ARBA00022857"/>
    </source>
</evidence>
<dbReference type="EMBL" id="RIBY02000902">
    <property type="protein sequence ID" value="KAH9835508.1"/>
    <property type="molecule type" value="Genomic_DNA"/>
</dbReference>
<comment type="caution">
    <text evidence="5">The sequence shown here is derived from an EMBL/GenBank/DDBJ whole genome shotgun (WGS) entry which is preliminary data.</text>
</comment>
<dbReference type="AlphaFoldDB" id="A0A9W7SWF1"/>
<dbReference type="InterPro" id="IPR020471">
    <property type="entry name" value="AKR"/>
</dbReference>
<gene>
    <name evidence="5" type="ORF">Tdes44962_MAKER08500</name>
</gene>
<reference evidence="5 6" key="1">
    <citation type="journal article" date="2018" name="IMA Fungus">
        <title>IMA Genome-F 10: Nine draft genome sequences of Claviceps purpurea s.lat., including C. arundinis, C. humidiphila, and C. cf. spartinae, pseudomolecules for the pitch canker pathogen Fusarium circinatum, draft genome of Davidsoniella eucalypti, Grosmannia galeiformis, Quambalaria eucalypti, and Teratosphaeria destructans.</title>
        <authorList>
            <person name="Wingfield B.D."/>
            <person name="Liu M."/>
            <person name="Nguyen H.D."/>
            <person name="Lane F.A."/>
            <person name="Morgan S.W."/>
            <person name="De Vos L."/>
            <person name="Wilken P.M."/>
            <person name="Duong T.A."/>
            <person name="Aylward J."/>
            <person name="Coetzee M.P."/>
            <person name="Dadej K."/>
            <person name="De Beer Z.W."/>
            <person name="Findlay W."/>
            <person name="Havenga M."/>
            <person name="Kolarik M."/>
            <person name="Menzies J.G."/>
            <person name="Naidoo K."/>
            <person name="Pochopski O."/>
            <person name="Shoukouhi P."/>
            <person name="Santana Q.C."/>
            <person name="Seifert K.A."/>
            <person name="Soal N."/>
            <person name="Steenkamp E.T."/>
            <person name="Tatham C.T."/>
            <person name="van der Nest M.A."/>
            <person name="Wingfield M.J."/>
        </authorList>
    </citation>
    <scope>NUCLEOTIDE SEQUENCE [LARGE SCALE GENOMIC DNA]</scope>
    <source>
        <strain evidence="5">CMW44962</strain>
    </source>
</reference>
<protein>
    <submittedName>
        <fullName evidence="5">Aldo/keto reductase family</fullName>
    </submittedName>
</protein>
<evidence type="ECO:0000259" key="4">
    <source>
        <dbReference type="Pfam" id="PF00248"/>
    </source>
</evidence>
<dbReference type="GO" id="GO:0016616">
    <property type="term" value="F:oxidoreductase activity, acting on the CH-OH group of donors, NAD or NADP as acceptor"/>
    <property type="evidence" value="ECO:0007669"/>
    <property type="project" value="UniProtKB-ARBA"/>
</dbReference>
<accession>A0A9W7SWF1</accession>